<feature type="transmembrane region" description="Helical" evidence="1">
    <location>
        <begin position="182"/>
        <end position="205"/>
    </location>
</feature>
<keyword evidence="1" id="KW-0472">Membrane</keyword>
<gene>
    <name evidence="2" type="ORF">SAMN02910315_01323</name>
</gene>
<feature type="transmembrane region" description="Helical" evidence="1">
    <location>
        <begin position="444"/>
        <end position="464"/>
    </location>
</feature>
<feature type="transmembrane region" description="Helical" evidence="1">
    <location>
        <begin position="38"/>
        <end position="56"/>
    </location>
</feature>
<feature type="transmembrane region" description="Helical" evidence="1">
    <location>
        <begin position="383"/>
        <end position="405"/>
    </location>
</feature>
<evidence type="ECO:0000256" key="1">
    <source>
        <dbReference type="SAM" id="Phobius"/>
    </source>
</evidence>
<keyword evidence="1" id="KW-1133">Transmembrane helix</keyword>
<dbReference type="RefSeq" id="WP_223166025.1">
    <property type="nucleotide sequence ID" value="NZ_FMXB01000009.1"/>
</dbReference>
<dbReference type="InterPro" id="IPR018674">
    <property type="entry name" value="DUF2142_membrane"/>
</dbReference>
<reference evidence="2 3" key="1">
    <citation type="submission" date="2016-10" db="EMBL/GenBank/DDBJ databases">
        <authorList>
            <person name="Varghese N."/>
            <person name="Submissions S."/>
        </authorList>
    </citation>
    <scope>NUCLEOTIDE SEQUENCE [LARGE SCALE GENOMIC DNA]</scope>
    <source>
        <strain evidence="2 3">DSM 16643</strain>
    </source>
</reference>
<accession>A0A1G5WCQ7</accession>
<feature type="transmembrane region" description="Helical" evidence="1">
    <location>
        <begin position="301"/>
        <end position="320"/>
    </location>
</feature>
<keyword evidence="1" id="KW-0812">Transmembrane</keyword>
<name>A0A1G5WCQ7_9EURY</name>
<organism evidence="2 3">
    <name type="scientific">Methanobrevibacter millerae</name>
    <dbReference type="NCBI Taxonomy" id="230361"/>
    <lineage>
        <taxon>Archaea</taxon>
        <taxon>Methanobacteriati</taxon>
        <taxon>Methanobacteriota</taxon>
        <taxon>Methanomada group</taxon>
        <taxon>Methanobacteria</taxon>
        <taxon>Methanobacteriales</taxon>
        <taxon>Methanobacteriaceae</taxon>
        <taxon>Methanobrevibacter</taxon>
    </lineage>
</organism>
<feature type="transmembrane region" description="Helical" evidence="1">
    <location>
        <begin position="264"/>
        <end position="289"/>
    </location>
</feature>
<feature type="transmembrane region" description="Helical" evidence="1">
    <location>
        <begin position="476"/>
        <end position="498"/>
    </location>
</feature>
<feature type="transmembrane region" description="Helical" evidence="1">
    <location>
        <begin position="9"/>
        <end position="26"/>
    </location>
</feature>
<feature type="transmembrane region" description="Helical" evidence="1">
    <location>
        <begin position="65"/>
        <end position="83"/>
    </location>
</feature>
<dbReference type="AlphaFoldDB" id="A0A1G5WCQ7"/>
<feature type="transmembrane region" description="Helical" evidence="1">
    <location>
        <begin position="417"/>
        <end position="438"/>
    </location>
</feature>
<dbReference type="Pfam" id="PF09913">
    <property type="entry name" value="DUF2142"/>
    <property type="match status" value="1"/>
</dbReference>
<feature type="transmembrane region" description="Helical" evidence="1">
    <location>
        <begin position="225"/>
        <end position="252"/>
    </location>
</feature>
<dbReference type="EMBL" id="FMXB01000009">
    <property type="protein sequence ID" value="SDA55860.1"/>
    <property type="molecule type" value="Genomic_DNA"/>
</dbReference>
<proteinExistence type="predicted"/>
<evidence type="ECO:0000313" key="3">
    <source>
        <dbReference type="Proteomes" id="UP000323439"/>
    </source>
</evidence>
<keyword evidence="3" id="KW-1185">Reference proteome</keyword>
<protein>
    <submittedName>
        <fullName evidence="2">Uncharacterized membrane protein</fullName>
    </submittedName>
</protein>
<evidence type="ECO:0000313" key="2">
    <source>
        <dbReference type="EMBL" id="SDA55860.1"/>
    </source>
</evidence>
<dbReference type="Proteomes" id="UP000323439">
    <property type="component" value="Unassembled WGS sequence"/>
</dbReference>
<sequence>MEINMKNKWHIILYLAILCFFALSFFKYENYIAPGFEIAMFIWVFIIGSVSLYYYTKNEDNHHKVALIIILLFGITCVFLTPIDDVSDEQEHFVRSEIVSTGQVLTDYVPIPNTTVNGYKTIESVTLLGENAGKNVFATDVDDSKISFTPSYFNSAFSQNPFYSYLPQAIGILMAKLLDLNAIWLLWLGRIFNLALYAGIVTFAIRKTPIMKFPMLIVSILPLAIYQAASLSVDGMFSALAILAFAYFLYFYKTPKIKWSDLGIFYIAIILCGLLKTPFLALSLLLFLVPGDHFESKNQNIISKAAILLALIIGLVWGGYSTSVLGNSWRGEFFASHHVNATEQMTYLLSHPSFAVERFFNVFSQFPTIAERFFYFSNDVRNYSSLLMAILYLLFFVIFSLVYPLDEKFEIKTRAKGLLIGFLIYVGVIGVQYLTWASVGAESVINGVFGRYFMPLLIFVPLVINTDFFEYDRETLSLLFLTIAVSFISGMILLTVSVKY</sequence>